<evidence type="ECO:0000313" key="4">
    <source>
        <dbReference type="Proteomes" id="UP000253562"/>
    </source>
</evidence>
<keyword evidence="2" id="KW-0732">Signal</keyword>
<feature type="signal peptide" evidence="2">
    <location>
        <begin position="1"/>
        <end position="25"/>
    </location>
</feature>
<dbReference type="SUPFAM" id="SSF50998">
    <property type="entry name" value="Quinoprotein alcohol dehydrogenase-like"/>
    <property type="match status" value="1"/>
</dbReference>
<reference evidence="3 4" key="1">
    <citation type="submission" date="2018-07" db="EMBL/GenBank/DDBJ databases">
        <title>Comparative genomes isolates from brazilian mangrove.</title>
        <authorList>
            <person name="De Araujo J.E."/>
            <person name="Taketani R.G."/>
            <person name="Silva M.C.P."/>
            <person name="Lourenco M.V."/>
            <person name="Oliveira V.M."/>
            <person name="Andreote F.D."/>
        </authorList>
    </citation>
    <scope>NUCLEOTIDE SEQUENCE [LARGE SCALE GENOMIC DNA]</scope>
    <source>
        <strain evidence="3 4">HEX PRIS-MGV</strain>
    </source>
</reference>
<feature type="compositionally biased region" description="Basic and acidic residues" evidence="1">
    <location>
        <begin position="673"/>
        <end position="683"/>
    </location>
</feature>
<dbReference type="Proteomes" id="UP000253562">
    <property type="component" value="Unassembled WGS sequence"/>
</dbReference>
<dbReference type="InterPro" id="IPR011047">
    <property type="entry name" value="Quinoprotein_ADH-like_sf"/>
</dbReference>
<dbReference type="AlphaFoldDB" id="A0A368KXH2"/>
<name>A0A368KXH2_9BACT</name>
<comment type="caution">
    <text evidence="3">The sequence shown here is derived from an EMBL/GenBank/DDBJ whole genome shotgun (WGS) entry which is preliminary data.</text>
</comment>
<dbReference type="EMBL" id="QPEX01000006">
    <property type="protein sequence ID" value="RCS55931.1"/>
    <property type="molecule type" value="Genomic_DNA"/>
</dbReference>
<protein>
    <submittedName>
        <fullName evidence="3">WD40 repeat domain-containing protein</fullName>
    </submittedName>
</protein>
<dbReference type="Gene3D" id="2.130.10.10">
    <property type="entry name" value="YVTN repeat-like/Quinoprotein amine dehydrogenase"/>
    <property type="match status" value="1"/>
</dbReference>
<feature type="region of interest" description="Disordered" evidence="1">
    <location>
        <begin position="659"/>
        <end position="683"/>
    </location>
</feature>
<dbReference type="OrthoDB" id="234275at2"/>
<evidence type="ECO:0000256" key="2">
    <source>
        <dbReference type="SAM" id="SignalP"/>
    </source>
</evidence>
<proteinExistence type="predicted"/>
<evidence type="ECO:0000256" key="1">
    <source>
        <dbReference type="SAM" id="MobiDB-lite"/>
    </source>
</evidence>
<gene>
    <name evidence="3" type="ORF">DTL42_00640</name>
</gene>
<feature type="chain" id="PRO_5016728046" evidence="2">
    <location>
        <begin position="26"/>
        <end position="683"/>
    </location>
</feature>
<accession>A0A368KXH2</accession>
<dbReference type="RefSeq" id="WP_114366740.1">
    <property type="nucleotide sequence ID" value="NZ_QPEX01000006.1"/>
</dbReference>
<sequence length="683" mass="77724">MKAFFQLPCLGLFLALALGTSQLRAEETTEELTAMIDRLSQRVPAPAFHVASTFQTPARHGELLDLSIDGSRMVLMQADKKLSTWDVDQGKKLAEFAAKDDAIDGILKISRDGKWVAFASGQKWVQLWEVDSGKLVHTFDEIPWKIDDLGFSQDGELVYASGTQKQLWIAKRDGEVVQHQSEPVLEEEHRVRVCNFGQDRWATVVEHEDTKTLDLTWETPEGNGQAELPRRNPPNIAGGLGFFCVYSGNEFFLAPMTFGDPFHSITLQYIRDLRISSVENSNQADYIWMSTWSGAEIRGSWRPSRVGQMIVPRNYDFQVLLIPAPNSKRMISHEPNGQTTVYALDEGAEIRPSAYRTQTLLGSVMQNKRYDAIEAIGKVWENRNMPITEDKFSTAYSELVHIVREFRDVPRNDEEQAAWLAELVEKYPENDVFRLALASKYQSIGTAARGTGYAYKVTPEGWDTLEKYIQKSWETIEPMLEREHVPPETFVEVIFIARYQGWSNERLQPYLDRALEESPTYARIWKQAGYSSLPRWGGAPGDTEALAAKVADQVGGTEGDIIYAEVARQVNTFFDWQELVDEVGFDQDRLMRGMVALCERSPDTFLENYSLIVARQFDDHAAAHKIATLWKERNHTYVHRLWKWDLDKVNSTLAWALADEPPMPAEVNEEEPSQEKEAPAENP</sequence>
<evidence type="ECO:0000313" key="3">
    <source>
        <dbReference type="EMBL" id="RCS55931.1"/>
    </source>
</evidence>
<dbReference type="InterPro" id="IPR015943">
    <property type="entry name" value="WD40/YVTN_repeat-like_dom_sf"/>
</dbReference>
<organism evidence="3 4">
    <name type="scientific">Bremerella cremea</name>
    <dbReference type="NCBI Taxonomy" id="1031537"/>
    <lineage>
        <taxon>Bacteria</taxon>
        <taxon>Pseudomonadati</taxon>
        <taxon>Planctomycetota</taxon>
        <taxon>Planctomycetia</taxon>
        <taxon>Pirellulales</taxon>
        <taxon>Pirellulaceae</taxon>
        <taxon>Bremerella</taxon>
    </lineage>
</organism>